<evidence type="ECO:0000256" key="1">
    <source>
        <dbReference type="ARBA" id="ARBA00004651"/>
    </source>
</evidence>
<dbReference type="Proteomes" id="UP000061660">
    <property type="component" value="Chromosome"/>
</dbReference>
<name>A0A0U2W088_9BACL</name>
<dbReference type="GO" id="GO:0055085">
    <property type="term" value="P:transmembrane transport"/>
    <property type="evidence" value="ECO:0007669"/>
    <property type="project" value="InterPro"/>
</dbReference>
<keyword evidence="6 7" id="KW-0472">Membrane</keyword>
<dbReference type="SUPFAM" id="SSF160964">
    <property type="entry name" value="MalF N-terminal region-like"/>
    <property type="match status" value="1"/>
</dbReference>
<feature type="transmembrane region" description="Helical" evidence="7">
    <location>
        <begin position="122"/>
        <end position="144"/>
    </location>
</feature>
<feature type="transmembrane region" description="Helical" evidence="7">
    <location>
        <begin position="89"/>
        <end position="110"/>
    </location>
</feature>
<evidence type="ECO:0000256" key="2">
    <source>
        <dbReference type="ARBA" id="ARBA00022448"/>
    </source>
</evidence>
<dbReference type="PANTHER" id="PTHR43005">
    <property type="entry name" value="BLR7065 PROTEIN"/>
    <property type="match status" value="1"/>
</dbReference>
<evidence type="ECO:0000256" key="3">
    <source>
        <dbReference type="ARBA" id="ARBA00022475"/>
    </source>
</evidence>
<sequence length="309" mass="34710">MQAKYMEGDIKLLAKKKKLGRSHLTGWIMLLPALIYLLVWNVYPLVYALYVSFSNLNLTRINAAKFIGFTNYTVLLKDKTFYTAVGNTLLLTVSTIAIELIIGYFIAKLFTAADGVKGTGILRTLFMIPIMVTPLIIGLLWSYILNPTLGVMNYILDLLHLPTLAWFGDPKVALYSILGINVWQWAPFMMLLIIAGLNSIPKDLTEVAQIEGAGFWSRLKNIEAPFIWHVVVLGIFIRVMESLKMFDVVYVTTNGGPGTATELMSLMAYRQSFLYYQTGSGAAVAIIILIISTVIVQMLFKYLWKRDVV</sequence>
<reference evidence="8 9" key="2">
    <citation type="journal article" date="2016" name="Genome Announc.">
        <title>Complete Genome Sequences of Two Interactive Moderate Thermophiles, Paenibacillus napthalenovorans 32O-Y and Paenibacillus sp. 32O-W.</title>
        <authorList>
            <person name="Butler R.R.III."/>
            <person name="Wang J."/>
            <person name="Stark B.C."/>
            <person name="Pombert J.F."/>
        </authorList>
    </citation>
    <scope>NUCLEOTIDE SEQUENCE [LARGE SCALE GENOMIC DNA]</scope>
    <source>
        <strain evidence="8 9">32O-Y</strain>
    </source>
</reference>
<dbReference type="PATRIC" id="fig|162209.4.peg.5118"/>
<dbReference type="PANTHER" id="PTHR43005:SF1">
    <property type="entry name" value="SPERMIDINE_PUTRESCINE TRANSPORT SYSTEM PERMEASE PROTEIN"/>
    <property type="match status" value="1"/>
</dbReference>
<dbReference type="KEGG" id="pnp:IJ22_48490"/>
<keyword evidence="4 7" id="KW-0812">Transmembrane</keyword>
<dbReference type="Pfam" id="PF00528">
    <property type="entry name" value="BPD_transp_1"/>
    <property type="match status" value="1"/>
</dbReference>
<dbReference type="InterPro" id="IPR035906">
    <property type="entry name" value="MetI-like_sf"/>
</dbReference>
<evidence type="ECO:0000256" key="7">
    <source>
        <dbReference type="RuleBase" id="RU363032"/>
    </source>
</evidence>
<gene>
    <name evidence="8" type="ORF">IJ22_48490</name>
</gene>
<dbReference type="CDD" id="cd06261">
    <property type="entry name" value="TM_PBP2"/>
    <property type="match status" value="1"/>
</dbReference>
<dbReference type="RefSeq" id="WP_062410548.1">
    <property type="nucleotide sequence ID" value="NZ_BJCS01000009.1"/>
</dbReference>
<feature type="transmembrane region" description="Helical" evidence="7">
    <location>
        <begin position="182"/>
        <end position="201"/>
    </location>
</feature>
<dbReference type="AlphaFoldDB" id="A0A0U2W088"/>
<dbReference type="OrthoDB" id="9809527at2"/>
<evidence type="ECO:0000256" key="4">
    <source>
        <dbReference type="ARBA" id="ARBA00022692"/>
    </source>
</evidence>
<reference evidence="9" key="1">
    <citation type="submission" date="2015-12" db="EMBL/GenBank/DDBJ databases">
        <title>Complete genome sequences of two moderately thermophilic Paenibacillus species.</title>
        <authorList>
            <person name="Butler R.III."/>
            <person name="Wang J."/>
            <person name="Stark B.C."/>
            <person name="Pombert J.-F."/>
        </authorList>
    </citation>
    <scope>NUCLEOTIDE SEQUENCE [LARGE SCALE GENOMIC DNA]</scope>
    <source>
        <strain evidence="9">32O-Y</strain>
    </source>
</reference>
<dbReference type="EMBL" id="CP013652">
    <property type="protein sequence ID" value="ALS25111.1"/>
    <property type="molecule type" value="Genomic_DNA"/>
</dbReference>
<feature type="transmembrane region" description="Helical" evidence="7">
    <location>
        <begin position="24"/>
        <end position="50"/>
    </location>
</feature>
<comment type="subcellular location">
    <subcellularLocation>
        <location evidence="1 7">Cell membrane</location>
        <topology evidence="1 7">Multi-pass membrane protein</topology>
    </subcellularLocation>
</comment>
<keyword evidence="5 7" id="KW-1133">Transmembrane helix</keyword>
<dbReference type="InterPro" id="IPR000515">
    <property type="entry name" value="MetI-like"/>
</dbReference>
<feature type="transmembrane region" description="Helical" evidence="7">
    <location>
        <begin position="273"/>
        <end position="296"/>
    </location>
</feature>
<dbReference type="GO" id="GO:0005886">
    <property type="term" value="C:plasma membrane"/>
    <property type="evidence" value="ECO:0007669"/>
    <property type="project" value="UniProtKB-SubCell"/>
</dbReference>
<keyword evidence="3" id="KW-1003">Cell membrane</keyword>
<dbReference type="SUPFAM" id="SSF161098">
    <property type="entry name" value="MetI-like"/>
    <property type="match status" value="1"/>
</dbReference>
<keyword evidence="2 7" id="KW-0813">Transport</keyword>
<organism evidence="8 9">
    <name type="scientific">Paenibacillus naphthalenovorans</name>
    <dbReference type="NCBI Taxonomy" id="162209"/>
    <lineage>
        <taxon>Bacteria</taxon>
        <taxon>Bacillati</taxon>
        <taxon>Bacillota</taxon>
        <taxon>Bacilli</taxon>
        <taxon>Bacillales</taxon>
        <taxon>Paenibacillaceae</taxon>
        <taxon>Paenibacillus</taxon>
    </lineage>
</organism>
<protein>
    <submittedName>
        <fullName evidence="8">ABC transporter permease</fullName>
    </submittedName>
</protein>
<accession>A0A0U2W088</accession>
<evidence type="ECO:0000256" key="5">
    <source>
        <dbReference type="ARBA" id="ARBA00022989"/>
    </source>
</evidence>
<proteinExistence type="inferred from homology"/>
<evidence type="ECO:0000256" key="6">
    <source>
        <dbReference type="ARBA" id="ARBA00023136"/>
    </source>
</evidence>
<dbReference type="STRING" id="162209.IJ22_48490"/>
<comment type="similarity">
    <text evidence="7">Belongs to the binding-protein-dependent transport system permease family.</text>
</comment>
<dbReference type="PROSITE" id="PS50928">
    <property type="entry name" value="ABC_TM1"/>
    <property type="match status" value="1"/>
</dbReference>
<evidence type="ECO:0000313" key="8">
    <source>
        <dbReference type="EMBL" id="ALS25111.1"/>
    </source>
</evidence>
<evidence type="ECO:0000313" key="9">
    <source>
        <dbReference type="Proteomes" id="UP000061660"/>
    </source>
</evidence>
<keyword evidence="9" id="KW-1185">Reference proteome</keyword>
<dbReference type="Gene3D" id="1.10.3720.10">
    <property type="entry name" value="MetI-like"/>
    <property type="match status" value="1"/>
</dbReference>